<dbReference type="PROSITE" id="PS00996">
    <property type="entry name" value="RIBOSOMAL_S21E"/>
    <property type="match status" value="1"/>
</dbReference>
<comment type="caution">
    <text evidence="5">The sequence shown here is derived from an EMBL/GenBank/DDBJ whole genome shotgun (WGS) entry which is preliminary data.</text>
</comment>
<evidence type="ECO:0000256" key="3">
    <source>
        <dbReference type="ARBA" id="ARBA00023274"/>
    </source>
</evidence>
<evidence type="ECO:0000313" key="5">
    <source>
        <dbReference type="EMBL" id="OLL23520.1"/>
    </source>
</evidence>
<dbReference type="GO" id="GO:0006364">
    <property type="term" value="P:rRNA processing"/>
    <property type="evidence" value="ECO:0007669"/>
    <property type="project" value="UniProtKB-KW"/>
</dbReference>
<comment type="subunit">
    <text evidence="4">Component of the small ribosomal subunit.</text>
</comment>
<dbReference type="GO" id="GO:0003735">
    <property type="term" value="F:structural constituent of ribosome"/>
    <property type="evidence" value="ECO:0007669"/>
    <property type="project" value="InterPro"/>
</dbReference>
<keyword evidence="6" id="KW-1185">Reference proteome</keyword>
<organism evidence="5 6">
    <name type="scientific">Neolecta irregularis (strain DAH-3)</name>
    <dbReference type="NCBI Taxonomy" id="1198029"/>
    <lineage>
        <taxon>Eukaryota</taxon>
        <taxon>Fungi</taxon>
        <taxon>Dikarya</taxon>
        <taxon>Ascomycota</taxon>
        <taxon>Taphrinomycotina</taxon>
        <taxon>Neolectales</taxon>
        <taxon>Neolectaceae</taxon>
        <taxon>Neolecta</taxon>
    </lineage>
</organism>
<proteinExistence type="inferred from homology"/>
<evidence type="ECO:0000256" key="2">
    <source>
        <dbReference type="ARBA" id="ARBA00022980"/>
    </source>
</evidence>
<name>A0A1U7LLI4_NEOID</name>
<evidence type="ECO:0000256" key="1">
    <source>
        <dbReference type="ARBA" id="ARBA00010228"/>
    </source>
</evidence>
<dbReference type="OrthoDB" id="278325at2759"/>
<evidence type="ECO:0000256" key="4">
    <source>
        <dbReference type="PIRNR" id="PIRNR002148"/>
    </source>
</evidence>
<gene>
    <name evidence="5" type="ORF">NEOLI_001259</name>
</gene>
<protein>
    <recommendedName>
        <fullName evidence="4">40S ribosomal protein S21</fullName>
    </recommendedName>
</protein>
<dbReference type="InterPro" id="IPR018279">
    <property type="entry name" value="Ribosomal_eS21_CS"/>
</dbReference>
<dbReference type="Pfam" id="PF01249">
    <property type="entry name" value="Ribosomal_S21e"/>
    <property type="match status" value="1"/>
</dbReference>
<dbReference type="Gene3D" id="3.30.1230.20">
    <property type="match status" value="1"/>
</dbReference>
<evidence type="ECO:0000313" key="6">
    <source>
        <dbReference type="Proteomes" id="UP000186594"/>
    </source>
</evidence>
<comment type="similarity">
    <text evidence="1 4">Belongs to the eukaryotic ribosomal protein eS21 family.</text>
</comment>
<keyword evidence="4" id="KW-0698">rRNA processing</keyword>
<dbReference type="GO" id="GO:0042274">
    <property type="term" value="P:ribosomal small subunit biogenesis"/>
    <property type="evidence" value="ECO:0007669"/>
    <property type="project" value="EnsemblFungi"/>
</dbReference>
<sequence>MENDSGRLVELYVPRKCSATSRLIQAKDHASVQISICDVDDNGQAIPGQNTTYNISGSVRMKGESDDCINRLATEDNIIKGVWSAQR</sequence>
<dbReference type="PIRSF" id="PIRSF002148">
    <property type="entry name" value="Ribosomal_S21e"/>
    <property type="match status" value="1"/>
</dbReference>
<dbReference type="GO" id="GO:1990904">
    <property type="term" value="C:ribonucleoprotein complex"/>
    <property type="evidence" value="ECO:0007669"/>
    <property type="project" value="UniProtKB-KW"/>
</dbReference>
<keyword evidence="2 4" id="KW-0689">Ribosomal protein</keyword>
<dbReference type="GO" id="GO:0006412">
    <property type="term" value="P:translation"/>
    <property type="evidence" value="ECO:0007669"/>
    <property type="project" value="InterPro"/>
</dbReference>
<reference evidence="5 6" key="1">
    <citation type="submission" date="2016-04" db="EMBL/GenBank/DDBJ databases">
        <title>Evolutionary innovation and constraint leading to complex multicellularity in the Ascomycota.</title>
        <authorList>
            <person name="Cisse O."/>
            <person name="Nguyen A."/>
            <person name="Hewitt D.A."/>
            <person name="Jedd G."/>
            <person name="Stajich J.E."/>
        </authorList>
    </citation>
    <scope>NUCLEOTIDE SEQUENCE [LARGE SCALE GENOMIC DNA]</scope>
    <source>
        <strain evidence="5 6">DAH-3</strain>
    </source>
</reference>
<dbReference type="PANTHER" id="PTHR10442">
    <property type="entry name" value="40S RIBOSOMAL PROTEIN S21"/>
    <property type="match status" value="1"/>
</dbReference>
<dbReference type="OMA" id="GESDACM"/>
<dbReference type="FunFam" id="3.30.1230.20:FF:000001">
    <property type="entry name" value="40S ribosomal protein S21"/>
    <property type="match status" value="1"/>
</dbReference>
<dbReference type="AlphaFoldDB" id="A0A1U7LLI4"/>
<comment type="subcellular location">
    <subcellularLocation>
        <location evidence="4">Cytoplasm</location>
    </subcellularLocation>
</comment>
<keyword evidence="4" id="KW-0963">Cytoplasm</keyword>
<accession>A0A1U7LLI4</accession>
<keyword evidence="3 4" id="KW-0687">Ribonucleoprotein</keyword>
<dbReference type="Proteomes" id="UP000186594">
    <property type="component" value="Unassembled WGS sequence"/>
</dbReference>
<dbReference type="InterPro" id="IPR001931">
    <property type="entry name" value="Ribosomal_eS21"/>
</dbReference>
<dbReference type="GO" id="GO:0022626">
    <property type="term" value="C:cytosolic ribosome"/>
    <property type="evidence" value="ECO:0007669"/>
    <property type="project" value="UniProtKB-ARBA"/>
</dbReference>
<comment type="function">
    <text evidence="4">Required for the processing of the 20S rRNA-precursor to mature 18S rRNA in a late step of the maturation of 40S ribosomal subunits. Has a physiological role leading to 18S rRNA stability.</text>
</comment>
<dbReference type="STRING" id="1198029.A0A1U7LLI4"/>
<dbReference type="EMBL" id="LXFE01001513">
    <property type="protein sequence ID" value="OLL23520.1"/>
    <property type="molecule type" value="Genomic_DNA"/>
</dbReference>
<dbReference type="InterPro" id="IPR038579">
    <property type="entry name" value="Ribosomal_eS21_sf"/>
</dbReference>